<dbReference type="EMBL" id="WNYA01000010">
    <property type="protein sequence ID" value="KAG8554451.1"/>
    <property type="molecule type" value="Genomic_DNA"/>
</dbReference>
<keyword evidence="6 9" id="KW-0067">ATP-binding</keyword>
<dbReference type="SUPFAM" id="SSF52540">
    <property type="entry name" value="P-loop containing nucleoside triphosphate hydrolases"/>
    <property type="match status" value="1"/>
</dbReference>
<sequence>MAGSLTLLLLIILSTGGCWELSAFHCSLYNSCDCSFRPDLDALDCDLARNVFGQHLAREQLVKALKVFVETERPSKPLVVSFHGWSGTGKTFVSSLLVKHLYKDGNRSPYVHRFSPILHFPHAQNVNQYKEDLKLWIQGNLTACSRSMFVFEEMDKMHPGLIDVITPFLGSSWVVFGSNYKKAIFVFVSNSGGDAINNVALNFWRDHKDREEIQLSDVVPSITKAVIADQEHGFWQSEIMKQNLIDVIVPFLPLRPNHVRHCVRSELEQMGLASEEDVVHSVTDSLVYFPEDERVFSSTGCKTVAFRINYYL</sequence>
<evidence type="ECO:0000256" key="5">
    <source>
        <dbReference type="ARBA" id="ARBA00022824"/>
    </source>
</evidence>
<dbReference type="PANTHER" id="PTHR10760:SF4">
    <property type="entry name" value="TORSIN-2A"/>
    <property type="match status" value="1"/>
</dbReference>
<dbReference type="GO" id="GO:0005635">
    <property type="term" value="C:nuclear envelope"/>
    <property type="evidence" value="ECO:0007669"/>
    <property type="project" value="TreeGrafter"/>
</dbReference>
<dbReference type="GO" id="GO:0005524">
    <property type="term" value="F:ATP binding"/>
    <property type="evidence" value="ECO:0007669"/>
    <property type="project" value="UniProtKB-KW"/>
</dbReference>
<dbReference type="GO" id="GO:0016887">
    <property type="term" value="F:ATP hydrolysis activity"/>
    <property type="evidence" value="ECO:0007669"/>
    <property type="project" value="InterPro"/>
</dbReference>
<comment type="similarity">
    <text evidence="2 8">Belongs to the ClpA/ClpB family. Torsin subfamily.</text>
</comment>
<feature type="signal peptide" evidence="10">
    <location>
        <begin position="1"/>
        <end position="16"/>
    </location>
</feature>
<evidence type="ECO:0000256" key="10">
    <source>
        <dbReference type="SAM" id="SignalP"/>
    </source>
</evidence>
<evidence type="ECO:0000313" key="12">
    <source>
        <dbReference type="EMBL" id="KAG8554452.1"/>
    </source>
</evidence>
<evidence type="ECO:0000256" key="4">
    <source>
        <dbReference type="ARBA" id="ARBA00022741"/>
    </source>
</evidence>
<evidence type="ECO:0000313" key="13">
    <source>
        <dbReference type="Proteomes" id="UP000824782"/>
    </source>
</evidence>
<feature type="binding site" evidence="9">
    <location>
        <begin position="84"/>
        <end position="91"/>
    </location>
    <ligand>
        <name>ATP</name>
        <dbReference type="ChEBI" id="CHEBI:30616"/>
    </ligand>
</feature>
<keyword evidence="4 9" id="KW-0547">Nucleotide-binding</keyword>
<dbReference type="Pfam" id="PF06309">
    <property type="entry name" value="Torsin"/>
    <property type="match status" value="1"/>
</dbReference>
<dbReference type="InterPro" id="IPR027417">
    <property type="entry name" value="P-loop_NTPase"/>
</dbReference>
<organism evidence="12 13">
    <name type="scientific">Engystomops pustulosus</name>
    <name type="common">Tungara frog</name>
    <name type="synonym">Physalaemus pustulosus</name>
    <dbReference type="NCBI Taxonomy" id="76066"/>
    <lineage>
        <taxon>Eukaryota</taxon>
        <taxon>Metazoa</taxon>
        <taxon>Chordata</taxon>
        <taxon>Craniata</taxon>
        <taxon>Vertebrata</taxon>
        <taxon>Euteleostomi</taxon>
        <taxon>Amphibia</taxon>
        <taxon>Batrachia</taxon>
        <taxon>Anura</taxon>
        <taxon>Neobatrachia</taxon>
        <taxon>Hyloidea</taxon>
        <taxon>Leptodactylidae</taxon>
        <taxon>Leiuperinae</taxon>
        <taxon>Engystomops</taxon>
    </lineage>
</organism>
<comment type="subcellular location">
    <subcellularLocation>
        <location evidence="1 8">Endoplasmic reticulum lumen</location>
    </subcellularLocation>
</comment>
<protein>
    <recommendedName>
        <fullName evidence="8">Torsin</fullName>
    </recommendedName>
</protein>
<proteinExistence type="inferred from homology"/>
<dbReference type="AlphaFoldDB" id="A0AAV6ZZN0"/>
<dbReference type="PRINTS" id="PR00300">
    <property type="entry name" value="CLPPROTEASEA"/>
</dbReference>
<keyword evidence="7" id="KW-0325">Glycoprotein</keyword>
<dbReference type="PANTHER" id="PTHR10760">
    <property type="entry name" value="TORSIN"/>
    <property type="match status" value="1"/>
</dbReference>
<feature type="domain" description="Torsin-1A C-terminal" evidence="11">
    <location>
        <begin position="257"/>
        <end position="311"/>
    </location>
</feature>
<evidence type="ECO:0000256" key="2">
    <source>
        <dbReference type="ARBA" id="ARBA00006235"/>
    </source>
</evidence>
<evidence type="ECO:0000256" key="1">
    <source>
        <dbReference type="ARBA" id="ARBA00004319"/>
    </source>
</evidence>
<keyword evidence="5 8" id="KW-0256">Endoplasmic reticulum</keyword>
<dbReference type="InterPro" id="IPR001270">
    <property type="entry name" value="ClpA/B"/>
</dbReference>
<evidence type="ECO:0000256" key="6">
    <source>
        <dbReference type="ARBA" id="ARBA00022840"/>
    </source>
</evidence>
<evidence type="ECO:0000256" key="8">
    <source>
        <dbReference type="PIRNR" id="PIRNR038079"/>
    </source>
</evidence>
<dbReference type="InterPro" id="IPR017378">
    <property type="entry name" value="Torsin_1/2"/>
</dbReference>
<reference evidence="12" key="1">
    <citation type="thesis" date="2020" institute="ProQuest LLC" country="789 East Eisenhower Parkway, Ann Arbor, MI, USA">
        <title>Comparative Genomics and Chromosome Evolution.</title>
        <authorList>
            <person name="Mudd A.B."/>
        </authorList>
    </citation>
    <scope>NUCLEOTIDE SEQUENCE</scope>
    <source>
        <strain evidence="12">237g6f4</strain>
        <tissue evidence="12">Blood</tissue>
    </source>
</reference>
<evidence type="ECO:0000256" key="7">
    <source>
        <dbReference type="ARBA" id="ARBA00023180"/>
    </source>
</evidence>
<dbReference type="Proteomes" id="UP000824782">
    <property type="component" value="Unassembled WGS sequence"/>
</dbReference>
<dbReference type="FunFam" id="3.40.50.300:FF:002276">
    <property type="entry name" value="Torsin, putative"/>
    <property type="match status" value="1"/>
</dbReference>
<dbReference type="Pfam" id="PF21376">
    <property type="entry name" value="TOR1A_C"/>
    <property type="match status" value="1"/>
</dbReference>
<accession>A0AAV6ZZN0</accession>
<evidence type="ECO:0000259" key="11">
    <source>
        <dbReference type="Pfam" id="PF21376"/>
    </source>
</evidence>
<feature type="chain" id="PRO_5044715498" description="Torsin" evidence="10">
    <location>
        <begin position="17"/>
        <end position="312"/>
    </location>
</feature>
<dbReference type="InterPro" id="IPR049337">
    <property type="entry name" value="TOR1A_C"/>
</dbReference>
<gene>
    <name evidence="12" type="ORF">GDO81_003801</name>
</gene>
<keyword evidence="13" id="KW-1185">Reference proteome</keyword>
<evidence type="ECO:0000256" key="3">
    <source>
        <dbReference type="ARBA" id="ARBA00022729"/>
    </source>
</evidence>
<keyword evidence="3 10" id="KW-0732">Signal</keyword>
<dbReference type="PIRSF" id="PIRSF038079">
    <property type="entry name" value="Torsin_2A"/>
    <property type="match status" value="1"/>
</dbReference>
<dbReference type="EMBL" id="WNYA01000010">
    <property type="protein sequence ID" value="KAG8554452.1"/>
    <property type="molecule type" value="Genomic_DNA"/>
</dbReference>
<dbReference type="Gene3D" id="3.40.50.300">
    <property type="entry name" value="P-loop containing nucleotide triphosphate hydrolases"/>
    <property type="match status" value="1"/>
</dbReference>
<dbReference type="GO" id="GO:0005788">
    <property type="term" value="C:endoplasmic reticulum lumen"/>
    <property type="evidence" value="ECO:0007669"/>
    <property type="project" value="UniProtKB-SubCell"/>
</dbReference>
<evidence type="ECO:0000256" key="9">
    <source>
        <dbReference type="PIRSR" id="PIRSR038079-1"/>
    </source>
</evidence>
<comment type="caution">
    <text evidence="12">The sequence shown here is derived from an EMBL/GenBank/DDBJ whole genome shotgun (WGS) entry which is preliminary data.</text>
</comment>
<name>A0AAV6ZZN0_ENGPU</name>
<dbReference type="InterPro" id="IPR010448">
    <property type="entry name" value="Torsin"/>
</dbReference>